<keyword evidence="7" id="KW-0378">Hydrolase</keyword>
<evidence type="ECO:0000313" key="13">
    <source>
        <dbReference type="EMBL" id="GGL50903.1"/>
    </source>
</evidence>
<organism evidence="13 14">
    <name type="scientific">Microlunatus endophyticus</name>
    <dbReference type="NCBI Taxonomy" id="1716077"/>
    <lineage>
        <taxon>Bacteria</taxon>
        <taxon>Bacillati</taxon>
        <taxon>Actinomycetota</taxon>
        <taxon>Actinomycetes</taxon>
        <taxon>Propionibacteriales</taxon>
        <taxon>Propionibacteriaceae</taxon>
        <taxon>Microlunatus</taxon>
    </lineage>
</organism>
<keyword evidence="5" id="KW-0479">Metal-binding</keyword>
<dbReference type="GO" id="GO:0006281">
    <property type="term" value="P:DNA repair"/>
    <property type="evidence" value="ECO:0007669"/>
    <property type="project" value="UniProtKB-KW"/>
</dbReference>
<keyword evidence="3" id="KW-0515">Mutator protein</keyword>
<evidence type="ECO:0000259" key="12">
    <source>
        <dbReference type="PROSITE" id="PS51462"/>
    </source>
</evidence>
<protein>
    <recommendedName>
        <fullName evidence="11">8-oxo-dGTP diphosphatase</fullName>
        <ecNumber evidence="11">3.6.1.55</ecNumber>
    </recommendedName>
</protein>
<evidence type="ECO:0000256" key="7">
    <source>
        <dbReference type="ARBA" id="ARBA00022801"/>
    </source>
</evidence>
<keyword evidence="6" id="KW-0227">DNA damage</keyword>
<reference evidence="13" key="1">
    <citation type="journal article" date="2014" name="Int. J. Syst. Evol. Microbiol.">
        <title>Complete genome sequence of Corynebacterium casei LMG S-19264T (=DSM 44701T), isolated from a smear-ripened cheese.</title>
        <authorList>
            <consortium name="US DOE Joint Genome Institute (JGI-PGF)"/>
            <person name="Walter F."/>
            <person name="Albersmeier A."/>
            <person name="Kalinowski J."/>
            <person name="Ruckert C."/>
        </authorList>
    </citation>
    <scope>NUCLEOTIDE SEQUENCE</scope>
    <source>
        <strain evidence="13">CGMCC 4.7306</strain>
    </source>
</reference>
<keyword evidence="4" id="KW-0235">DNA replication</keyword>
<evidence type="ECO:0000256" key="4">
    <source>
        <dbReference type="ARBA" id="ARBA00022705"/>
    </source>
</evidence>
<dbReference type="Proteomes" id="UP000613840">
    <property type="component" value="Unassembled WGS sequence"/>
</dbReference>
<feature type="domain" description="Nudix hydrolase" evidence="12">
    <location>
        <begin position="74"/>
        <end position="197"/>
    </location>
</feature>
<evidence type="ECO:0000256" key="5">
    <source>
        <dbReference type="ARBA" id="ARBA00022723"/>
    </source>
</evidence>
<dbReference type="Gene3D" id="3.90.79.10">
    <property type="entry name" value="Nucleoside Triphosphate Pyrophosphohydrolase"/>
    <property type="match status" value="1"/>
</dbReference>
<evidence type="ECO:0000256" key="11">
    <source>
        <dbReference type="ARBA" id="ARBA00038905"/>
    </source>
</evidence>
<comment type="catalytic activity">
    <reaction evidence="10">
        <text>8-oxo-dGTP + H2O = 8-oxo-dGMP + diphosphate + H(+)</text>
        <dbReference type="Rhea" id="RHEA:31575"/>
        <dbReference type="ChEBI" id="CHEBI:15377"/>
        <dbReference type="ChEBI" id="CHEBI:15378"/>
        <dbReference type="ChEBI" id="CHEBI:33019"/>
        <dbReference type="ChEBI" id="CHEBI:63224"/>
        <dbReference type="ChEBI" id="CHEBI:77896"/>
        <dbReference type="EC" id="3.6.1.55"/>
    </reaction>
</comment>
<evidence type="ECO:0000256" key="6">
    <source>
        <dbReference type="ARBA" id="ARBA00022763"/>
    </source>
</evidence>
<keyword evidence="14" id="KW-1185">Reference proteome</keyword>
<dbReference type="GO" id="GO:0008413">
    <property type="term" value="F:8-oxo-7,8-dihydroguanosine triphosphate pyrophosphatase activity"/>
    <property type="evidence" value="ECO:0007669"/>
    <property type="project" value="TreeGrafter"/>
</dbReference>
<proteinExistence type="inferred from homology"/>
<evidence type="ECO:0000256" key="3">
    <source>
        <dbReference type="ARBA" id="ARBA00022457"/>
    </source>
</evidence>
<comment type="cofactor">
    <cofactor evidence="1">
        <name>Mg(2+)</name>
        <dbReference type="ChEBI" id="CHEBI:18420"/>
    </cofactor>
</comment>
<comment type="similarity">
    <text evidence="2">Belongs to the Nudix hydrolase family.</text>
</comment>
<dbReference type="GO" id="GO:0035539">
    <property type="term" value="F:8-oxo-7,8-dihydrodeoxyguanosine triphosphate pyrophosphatase activity"/>
    <property type="evidence" value="ECO:0007669"/>
    <property type="project" value="UniProtKB-EC"/>
</dbReference>
<dbReference type="GO" id="GO:0006260">
    <property type="term" value="P:DNA replication"/>
    <property type="evidence" value="ECO:0007669"/>
    <property type="project" value="UniProtKB-KW"/>
</dbReference>
<dbReference type="InterPro" id="IPR047127">
    <property type="entry name" value="MutT-like"/>
</dbReference>
<dbReference type="PANTHER" id="PTHR47707">
    <property type="entry name" value="8-OXO-DGTP DIPHOSPHATASE"/>
    <property type="match status" value="1"/>
</dbReference>
<evidence type="ECO:0000256" key="9">
    <source>
        <dbReference type="ARBA" id="ARBA00023204"/>
    </source>
</evidence>
<dbReference type="InterPro" id="IPR020476">
    <property type="entry name" value="Nudix_hydrolase"/>
</dbReference>
<dbReference type="AlphaFoldDB" id="A0A917W1F2"/>
<gene>
    <name evidence="13" type="ORF">GCM10011575_06480</name>
</gene>
<keyword evidence="8" id="KW-0460">Magnesium</keyword>
<evidence type="ECO:0000256" key="2">
    <source>
        <dbReference type="ARBA" id="ARBA00005582"/>
    </source>
</evidence>
<comment type="caution">
    <text evidence="13">The sequence shown here is derived from an EMBL/GenBank/DDBJ whole genome shotgun (WGS) entry which is preliminary data.</text>
</comment>
<reference evidence="13" key="2">
    <citation type="submission" date="2020-09" db="EMBL/GenBank/DDBJ databases">
        <authorList>
            <person name="Sun Q."/>
            <person name="Zhou Y."/>
        </authorList>
    </citation>
    <scope>NUCLEOTIDE SEQUENCE</scope>
    <source>
        <strain evidence="13">CGMCC 4.7306</strain>
    </source>
</reference>
<evidence type="ECO:0000313" key="14">
    <source>
        <dbReference type="Proteomes" id="UP000613840"/>
    </source>
</evidence>
<dbReference type="PANTHER" id="PTHR47707:SF1">
    <property type="entry name" value="NUDIX HYDROLASE FAMILY PROTEIN"/>
    <property type="match status" value="1"/>
</dbReference>
<keyword evidence="9" id="KW-0234">DNA repair</keyword>
<dbReference type="GO" id="GO:0044715">
    <property type="term" value="F:8-oxo-dGDP phosphatase activity"/>
    <property type="evidence" value="ECO:0007669"/>
    <property type="project" value="TreeGrafter"/>
</dbReference>
<sequence length="201" mass="21395">MVPALPDAWRLESLQWSVGTEVKTGNPQCGRHVGHATGARVERSVLRVVCPATTSSGTAALPMLARVPEASTKKQIDVVGAVIVRDGLVLSAQRGRGSLAGRWEFPGGKIESGETARAALEREILEELECEIQVGDEVTSTTHEYDFGVVTLTTFLCTLISGTPKLTEHTDIVWLPAGELAGLDWAPADLPAVEIICDVLG</sequence>
<dbReference type="GO" id="GO:0046872">
    <property type="term" value="F:metal ion binding"/>
    <property type="evidence" value="ECO:0007669"/>
    <property type="project" value="UniProtKB-KW"/>
</dbReference>
<dbReference type="EMBL" id="BMMZ01000001">
    <property type="protein sequence ID" value="GGL50903.1"/>
    <property type="molecule type" value="Genomic_DNA"/>
</dbReference>
<dbReference type="SUPFAM" id="SSF55811">
    <property type="entry name" value="Nudix"/>
    <property type="match status" value="1"/>
</dbReference>
<dbReference type="PROSITE" id="PS51462">
    <property type="entry name" value="NUDIX"/>
    <property type="match status" value="1"/>
</dbReference>
<dbReference type="EC" id="3.6.1.55" evidence="11"/>
<accession>A0A917W1F2</accession>
<name>A0A917W1F2_9ACTN</name>
<dbReference type="GO" id="GO:0044716">
    <property type="term" value="F:8-oxo-GDP phosphatase activity"/>
    <property type="evidence" value="ECO:0007669"/>
    <property type="project" value="TreeGrafter"/>
</dbReference>
<evidence type="ECO:0000256" key="1">
    <source>
        <dbReference type="ARBA" id="ARBA00001946"/>
    </source>
</evidence>
<dbReference type="InterPro" id="IPR000086">
    <property type="entry name" value="NUDIX_hydrolase_dom"/>
</dbReference>
<evidence type="ECO:0000256" key="8">
    <source>
        <dbReference type="ARBA" id="ARBA00022842"/>
    </source>
</evidence>
<dbReference type="PRINTS" id="PR00502">
    <property type="entry name" value="NUDIXFAMILY"/>
</dbReference>
<evidence type="ECO:0000256" key="10">
    <source>
        <dbReference type="ARBA" id="ARBA00035861"/>
    </source>
</evidence>
<dbReference type="Pfam" id="PF00293">
    <property type="entry name" value="NUDIX"/>
    <property type="match status" value="1"/>
</dbReference>
<dbReference type="CDD" id="cd03425">
    <property type="entry name" value="NUDIX_MutT_NudA_like"/>
    <property type="match status" value="1"/>
</dbReference>
<dbReference type="InterPro" id="IPR015797">
    <property type="entry name" value="NUDIX_hydrolase-like_dom_sf"/>
</dbReference>